<dbReference type="PANTHER" id="PTHR39330:SF1">
    <property type="entry name" value="ETHANOLAMINE AMMONIA-LYASE SMALL SUBUNIT"/>
    <property type="match status" value="1"/>
</dbReference>
<dbReference type="Pfam" id="PF05985">
    <property type="entry name" value="EutC"/>
    <property type="match status" value="1"/>
</dbReference>
<organism evidence="5 6">
    <name type="scientific">Pararhodospirillum photometricum DSM 122</name>
    <dbReference type="NCBI Taxonomy" id="1150469"/>
    <lineage>
        <taxon>Bacteria</taxon>
        <taxon>Pseudomonadati</taxon>
        <taxon>Pseudomonadota</taxon>
        <taxon>Alphaproteobacteria</taxon>
        <taxon>Rhodospirillales</taxon>
        <taxon>Rhodospirillaceae</taxon>
        <taxon>Pararhodospirillum</taxon>
    </lineage>
</organism>
<dbReference type="Gene3D" id="3.40.50.11240">
    <property type="entry name" value="Ethanolamine ammonia-lyase light chain (EutC)"/>
    <property type="match status" value="1"/>
</dbReference>
<dbReference type="GO" id="GO:0031419">
    <property type="term" value="F:cobalamin binding"/>
    <property type="evidence" value="ECO:0007669"/>
    <property type="project" value="UniProtKB-KW"/>
</dbReference>
<dbReference type="GO" id="GO:0006520">
    <property type="term" value="P:amino acid metabolic process"/>
    <property type="evidence" value="ECO:0007669"/>
    <property type="project" value="InterPro"/>
</dbReference>
<proteinExistence type="predicted"/>
<gene>
    <name evidence="5" type="ORF">RSPPHO_00061</name>
</gene>
<sequence length="188" mass="19386">MHSQAPDRATYLRRPDLGRRLDPASLETLPTGTCDLALVIGDGLSAGAVQTWAAPTVHAILARLGSWSVAPLVLAAQARVALGDPIGERLGARLVAILIGERPGLSVATSLGIYLTYSPVTGRRDAERNCISNIHADGLSPEAAADKLAWLATEALRRGLTGVALKEEAGAVLPGASGVLGEGVTGRE</sequence>
<evidence type="ECO:0000256" key="3">
    <source>
        <dbReference type="ARBA" id="ARBA00023285"/>
    </source>
</evidence>
<dbReference type="GO" id="GO:0008851">
    <property type="term" value="F:ethanolamine ammonia-lyase activity"/>
    <property type="evidence" value="ECO:0007669"/>
    <property type="project" value="UniProtKB-EC"/>
</dbReference>
<reference evidence="5 6" key="1">
    <citation type="submission" date="2012-02" db="EMBL/GenBank/DDBJ databases">
        <title>Shotgun genome sequence of Phaeospirillum photometricum DSM 122.</title>
        <authorList>
            <person name="Duquesne K."/>
            <person name="Sturgis J."/>
        </authorList>
    </citation>
    <scope>NUCLEOTIDE SEQUENCE [LARGE SCALE GENOMIC DNA]</scope>
    <source>
        <strain evidence="6">DSM122</strain>
    </source>
</reference>
<keyword evidence="2 5" id="KW-0456">Lyase</keyword>
<evidence type="ECO:0000256" key="4">
    <source>
        <dbReference type="ARBA" id="ARBA00024446"/>
    </source>
</evidence>
<dbReference type="KEGG" id="rpm:RSPPHO_00061"/>
<name>H6SIR0_PARPM</name>
<dbReference type="STRING" id="1150469.RSPPHO_00061"/>
<dbReference type="PANTHER" id="PTHR39330">
    <property type="entry name" value="ETHANOLAMINE AMMONIA-LYASE LIGHT CHAIN"/>
    <property type="match status" value="1"/>
</dbReference>
<accession>H6SIR0</accession>
<dbReference type="PATRIC" id="fig|1150469.3.peg.94"/>
<dbReference type="Proteomes" id="UP000033220">
    <property type="component" value="Chromosome DSM 122"/>
</dbReference>
<dbReference type="GO" id="GO:0009350">
    <property type="term" value="C:ethanolamine ammonia-lyase complex"/>
    <property type="evidence" value="ECO:0007669"/>
    <property type="project" value="TreeGrafter"/>
</dbReference>
<keyword evidence="4" id="KW-1283">Bacterial microcompartment</keyword>
<protein>
    <submittedName>
        <fullName evidence="5">Ethanolamine ammonia-lyase light chain</fullName>
        <ecNumber evidence="5">4.3.1.7</ecNumber>
    </submittedName>
</protein>
<evidence type="ECO:0000256" key="2">
    <source>
        <dbReference type="ARBA" id="ARBA00023239"/>
    </source>
</evidence>
<keyword evidence="1" id="KW-0846">Cobalamin</keyword>
<dbReference type="InterPro" id="IPR009246">
    <property type="entry name" value="EutC"/>
</dbReference>
<dbReference type="EMBL" id="HE663493">
    <property type="protein sequence ID" value="CCG06687.1"/>
    <property type="molecule type" value="Genomic_DNA"/>
</dbReference>
<keyword evidence="3" id="KW-0170">Cobalt</keyword>
<dbReference type="eggNOG" id="COG4302">
    <property type="taxonomic scope" value="Bacteria"/>
</dbReference>
<dbReference type="AlphaFoldDB" id="H6SIR0"/>
<evidence type="ECO:0000313" key="6">
    <source>
        <dbReference type="Proteomes" id="UP000033220"/>
    </source>
</evidence>
<dbReference type="EC" id="4.3.1.7" evidence="5"/>
<keyword evidence="6" id="KW-1185">Reference proteome</keyword>
<evidence type="ECO:0000256" key="1">
    <source>
        <dbReference type="ARBA" id="ARBA00022628"/>
    </source>
</evidence>
<dbReference type="InterPro" id="IPR042251">
    <property type="entry name" value="EutC_C"/>
</dbReference>
<dbReference type="HOGENOM" id="CLU_1440059_0_0_5"/>
<evidence type="ECO:0000313" key="5">
    <source>
        <dbReference type="EMBL" id="CCG06687.1"/>
    </source>
</evidence>